<dbReference type="EMBL" id="RAHX01000001">
    <property type="protein sequence ID" value="RJY08112.1"/>
    <property type="molecule type" value="Genomic_DNA"/>
</dbReference>
<dbReference type="AlphaFoldDB" id="A0A419RQL5"/>
<sequence>MHTLPVGRHQEGVMRCSRICGIGVEKVRLALQFERIDPNIVPVQQGDIITLAGRQVGDVVDPTGNAAGMFGLEIENDAIGIFAAMGAEPRERGSNPYLSQSLT</sequence>
<proteinExistence type="predicted"/>
<reference evidence="1 2" key="1">
    <citation type="journal article" date="2017" name="Int. J. Syst. Evol. Microbiol.">
        <title>Erythrobacter aquimixticola sp. nov., isolated from the junction between the ocean and a freshwater spring.</title>
        <authorList>
            <person name="Park S."/>
            <person name="Jung Y.T."/>
            <person name="Choi S.J."/>
            <person name="Yoon J.H."/>
        </authorList>
    </citation>
    <scope>NUCLEOTIDE SEQUENCE [LARGE SCALE GENOMIC DNA]</scope>
    <source>
        <strain evidence="1 2">JSSK-14</strain>
    </source>
</reference>
<evidence type="ECO:0000313" key="1">
    <source>
        <dbReference type="EMBL" id="RJY08112.1"/>
    </source>
</evidence>
<accession>A0A419RQL5</accession>
<organism evidence="1 2">
    <name type="scientific">Aurantiacibacter aquimixticola</name>
    <dbReference type="NCBI Taxonomy" id="1958945"/>
    <lineage>
        <taxon>Bacteria</taxon>
        <taxon>Pseudomonadati</taxon>
        <taxon>Pseudomonadota</taxon>
        <taxon>Alphaproteobacteria</taxon>
        <taxon>Sphingomonadales</taxon>
        <taxon>Erythrobacteraceae</taxon>
        <taxon>Aurantiacibacter</taxon>
    </lineage>
</organism>
<protein>
    <submittedName>
        <fullName evidence="1">Uncharacterized protein</fullName>
    </submittedName>
</protein>
<name>A0A419RQL5_9SPHN</name>
<evidence type="ECO:0000313" key="2">
    <source>
        <dbReference type="Proteomes" id="UP000285232"/>
    </source>
</evidence>
<comment type="caution">
    <text evidence="1">The sequence shown here is derived from an EMBL/GenBank/DDBJ whole genome shotgun (WGS) entry which is preliminary data.</text>
</comment>
<gene>
    <name evidence="1" type="ORF">D6201_00925</name>
</gene>
<dbReference type="Proteomes" id="UP000285232">
    <property type="component" value="Unassembled WGS sequence"/>
</dbReference>
<keyword evidence="2" id="KW-1185">Reference proteome</keyword>